<accession>A0A8X6QW51</accession>
<keyword evidence="1" id="KW-0812">Transmembrane</keyword>
<sequence>MHNFLSIALTFYAIDVGATVYSYGYEITSKYFRSIFLFFKNFLYILLYPTTINLIALLYSILCLRSSSVIKQLTEEILCCPAESFGPSKRFEILKRKTEIDETLSCIEDIFSKPSFFILVANLFICFCTLFFYLHSRKREDILLSLYSEWALHALNSLGCLILFIWIAGEIPIKERKFKEIFYQKTQSRMYTTETAEELRMEKWLLYKPDFVFTGWDILPFRRSTVFAVLGTLITYTVLVLNE</sequence>
<comment type="caution">
    <text evidence="2">The sequence shown here is derived from an EMBL/GenBank/DDBJ whole genome shotgun (WGS) entry which is preliminary data.</text>
</comment>
<keyword evidence="3" id="KW-1185">Reference proteome</keyword>
<evidence type="ECO:0000313" key="3">
    <source>
        <dbReference type="Proteomes" id="UP000887013"/>
    </source>
</evidence>
<feature type="transmembrane region" description="Helical" evidence="1">
    <location>
        <begin position="224"/>
        <end position="241"/>
    </location>
</feature>
<organism evidence="2 3">
    <name type="scientific">Nephila pilipes</name>
    <name type="common">Giant wood spider</name>
    <name type="synonym">Nephila maculata</name>
    <dbReference type="NCBI Taxonomy" id="299642"/>
    <lineage>
        <taxon>Eukaryota</taxon>
        <taxon>Metazoa</taxon>
        <taxon>Ecdysozoa</taxon>
        <taxon>Arthropoda</taxon>
        <taxon>Chelicerata</taxon>
        <taxon>Arachnida</taxon>
        <taxon>Araneae</taxon>
        <taxon>Araneomorphae</taxon>
        <taxon>Entelegynae</taxon>
        <taxon>Araneoidea</taxon>
        <taxon>Nephilidae</taxon>
        <taxon>Nephila</taxon>
    </lineage>
</organism>
<name>A0A8X6QW51_NEPPI</name>
<evidence type="ECO:0000313" key="2">
    <source>
        <dbReference type="EMBL" id="GFU33640.1"/>
    </source>
</evidence>
<protein>
    <submittedName>
        <fullName evidence="2">Uncharacterized protein</fullName>
    </submittedName>
</protein>
<keyword evidence="1" id="KW-0472">Membrane</keyword>
<dbReference type="EMBL" id="BMAW01034088">
    <property type="protein sequence ID" value="GFU33640.1"/>
    <property type="molecule type" value="Genomic_DNA"/>
</dbReference>
<dbReference type="Proteomes" id="UP000887013">
    <property type="component" value="Unassembled WGS sequence"/>
</dbReference>
<gene>
    <name evidence="2" type="primary">AVEN_147356_1</name>
    <name evidence="2" type="ORF">NPIL_113521</name>
</gene>
<feature type="transmembrane region" description="Helical" evidence="1">
    <location>
        <begin position="150"/>
        <end position="169"/>
    </location>
</feature>
<dbReference type="OrthoDB" id="6417479at2759"/>
<keyword evidence="1" id="KW-1133">Transmembrane helix</keyword>
<proteinExistence type="predicted"/>
<evidence type="ECO:0000256" key="1">
    <source>
        <dbReference type="SAM" id="Phobius"/>
    </source>
</evidence>
<dbReference type="AlphaFoldDB" id="A0A8X6QW51"/>
<feature type="transmembrane region" description="Helical" evidence="1">
    <location>
        <begin position="116"/>
        <end position="135"/>
    </location>
</feature>
<feature type="transmembrane region" description="Helical" evidence="1">
    <location>
        <begin position="42"/>
        <end position="64"/>
    </location>
</feature>
<reference evidence="2" key="1">
    <citation type="submission" date="2020-08" db="EMBL/GenBank/DDBJ databases">
        <title>Multicomponent nature underlies the extraordinary mechanical properties of spider dragline silk.</title>
        <authorList>
            <person name="Kono N."/>
            <person name="Nakamura H."/>
            <person name="Mori M."/>
            <person name="Yoshida Y."/>
            <person name="Ohtoshi R."/>
            <person name="Malay A.D."/>
            <person name="Moran D.A.P."/>
            <person name="Tomita M."/>
            <person name="Numata K."/>
            <person name="Arakawa K."/>
        </authorList>
    </citation>
    <scope>NUCLEOTIDE SEQUENCE</scope>
</reference>